<dbReference type="RefSeq" id="XP_033661320.1">
    <property type="nucleotide sequence ID" value="XM_033809290.1"/>
</dbReference>
<dbReference type="GeneID" id="54562562"/>
<sequence>MAEEPQPSNVQEGADPPDVLPASNEDRKAAAALSSLDVKEDQDATPNKKEVDLKALGEAMKNLELTQGTGKKTASSDATKKEEVPKKLVKVDAADVSLLVDQLDLTKAKATDLLRAHDADALRAMKAWVTAS</sequence>
<gene>
    <name evidence="3" type="ORF">M409DRAFT_29055</name>
</gene>
<feature type="domain" description="Nascent polypeptide-associated complex subunit alpha-like UBA" evidence="2">
    <location>
        <begin position="89"/>
        <end position="129"/>
    </location>
</feature>
<dbReference type="OrthoDB" id="285219at2759"/>
<dbReference type="GO" id="GO:0043066">
    <property type="term" value="P:negative regulation of apoptotic process"/>
    <property type="evidence" value="ECO:0007669"/>
    <property type="project" value="TreeGrafter"/>
</dbReference>
<dbReference type="Pfam" id="PF19026">
    <property type="entry name" value="UBA_HYPK"/>
    <property type="match status" value="1"/>
</dbReference>
<dbReference type="InterPro" id="IPR052617">
    <property type="entry name" value="Huntingtin-int_K"/>
</dbReference>
<evidence type="ECO:0000313" key="3">
    <source>
        <dbReference type="EMBL" id="KAF2160431.1"/>
    </source>
</evidence>
<dbReference type="InterPro" id="IPR038922">
    <property type="entry name" value="HYPK_UBA"/>
</dbReference>
<evidence type="ECO:0000256" key="1">
    <source>
        <dbReference type="SAM" id="MobiDB-lite"/>
    </source>
</evidence>
<organism evidence="3 4">
    <name type="scientific">Zasmidium cellare ATCC 36951</name>
    <dbReference type="NCBI Taxonomy" id="1080233"/>
    <lineage>
        <taxon>Eukaryota</taxon>
        <taxon>Fungi</taxon>
        <taxon>Dikarya</taxon>
        <taxon>Ascomycota</taxon>
        <taxon>Pezizomycotina</taxon>
        <taxon>Dothideomycetes</taxon>
        <taxon>Dothideomycetidae</taxon>
        <taxon>Mycosphaerellales</taxon>
        <taxon>Mycosphaerellaceae</taxon>
        <taxon>Zasmidium</taxon>
    </lineage>
</organism>
<feature type="compositionally biased region" description="Basic and acidic residues" evidence="1">
    <location>
        <begin position="37"/>
        <end position="48"/>
    </location>
</feature>
<dbReference type="EMBL" id="ML993626">
    <property type="protein sequence ID" value="KAF2160431.1"/>
    <property type="molecule type" value="Genomic_DNA"/>
</dbReference>
<dbReference type="CDD" id="cd14361">
    <property type="entry name" value="UBA_HYPK"/>
    <property type="match status" value="1"/>
</dbReference>
<protein>
    <recommendedName>
        <fullName evidence="2">Nascent polypeptide-associated complex subunit alpha-like UBA domain-containing protein</fullName>
    </recommendedName>
</protein>
<name>A0A6A6C082_ZASCE</name>
<reference evidence="3" key="1">
    <citation type="journal article" date="2020" name="Stud. Mycol.">
        <title>101 Dothideomycetes genomes: a test case for predicting lifestyles and emergence of pathogens.</title>
        <authorList>
            <person name="Haridas S."/>
            <person name="Albert R."/>
            <person name="Binder M."/>
            <person name="Bloem J."/>
            <person name="Labutti K."/>
            <person name="Salamov A."/>
            <person name="Andreopoulos B."/>
            <person name="Baker S."/>
            <person name="Barry K."/>
            <person name="Bills G."/>
            <person name="Bluhm B."/>
            <person name="Cannon C."/>
            <person name="Castanera R."/>
            <person name="Culley D."/>
            <person name="Daum C."/>
            <person name="Ezra D."/>
            <person name="Gonzalez J."/>
            <person name="Henrissat B."/>
            <person name="Kuo A."/>
            <person name="Liang C."/>
            <person name="Lipzen A."/>
            <person name="Lutzoni F."/>
            <person name="Magnuson J."/>
            <person name="Mondo S."/>
            <person name="Nolan M."/>
            <person name="Ohm R."/>
            <person name="Pangilinan J."/>
            <person name="Park H.-J."/>
            <person name="Ramirez L."/>
            <person name="Alfaro M."/>
            <person name="Sun H."/>
            <person name="Tritt A."/>
            <person name="Yoshinaga Y."/>
            <person name="Zwiers L.-H."/>
            <person name="Turgeon B."/>
            <person name="Goodwin S."/>
            <person name="Spatafora J."/>
            <person name="Crous P."/>
            <person name="Grigoriev I."/>
        </authorList>
    </citation>
    <scope>NUCLEOTIDE SEQUENCE</scope>
    <source>
        <strain evidence="3">ATCC 36951</strain>
    </source>
</reference>
<dbReference type="InterPro" id="IPR044034">
    <property type="entry name" value="NAC-like_UBA"/>
</dbReference>
<feature type="region of interest" description="Disordered" evidence="1">
    <location>
        <begin position="1"/>
        <end position="48"/>
    </location>
</feature>
<dbReference type="PANTHER" id="PTHR31184:SF2">
    <property type="entry name" value="HUNTINGTIN-INTERACTING PROTEIN K"/>
    <property type="match status" value="1"/>
</dbReference>
<evidence type="ECO:0000313" key="4">
    <source>
        <dbReference type="Proteomes" id="UP000799537"/>
    </source>
</evidence>
<dbReference type="Proteomes" id="UP000799537">
    <property type="component" value="Unassembled WGS sequence"/>
</dbReference>
<dbReference type="PANTHER" id="PTHR31184">
    <property type="entry name" value="HUNTINGTIN-INTERACTING PROTEIN K FAMILY MEMBER"/>
    <property type="match status" value="1"/>
</dbReference>
<dbReference type="GO" id="GO:0050821">
    <property type="term" value="P:protein stabilization"/>
    <property type="evidence" value="ECO:0007669"/>
    <property type="project" value="TreeGrafter"/>
</dbReference>
<evidence type="ECO:0000259" key="2">
    <source>
        <dbReference type="Pfam" id="PF19026"/>
    </source>
</evidence>
<dbReference type="AlphaFoldDB" id="A0A6A6C082"/>
<accession>A0A6A6C082</accession>
<feature type="compositionally biased region" description="Polar residues" evidence="1">
    <location>
        <begin position="1"/>
        <end position="11"/>
    </location>
</feature>
<keyword evidence="4" id="KW-1185">Reference proteome</keyword>
<proteinExistence type="predicted"/>